<organism evidence="6 7">
    <name type="scientific">Burkholderia cenocepacia</name>
    <dbReference type="NCBI Taxonomy" id="95486"/>
    <lineage>
        <taxon>Bacteria</taxon>
        <taxon>Pseudomonadati</taxon>
        <taxon>Pseudomonadota</taxon>
        <taxon>Betaproteobacteria</taxon>
        <taxon>Burkholderiales</taxon>
        <taxon>Burkholderiaceae</taxon>
        <taxon>Burkholderia</taxon>
        <taxon>Burkholderia cepacia complex</taxon>
    </lineage>
</organism>
<dbReference type="FunFam" id="2.40.30.170:FF:000010">
    <property type="entry name" value="Efflux RND transporter periplasmic adaptor subunit"/>
    <property type="match status" value="1"/>
</dbReference>
<gene>
    <name evidence="6" type="ORF">EGT41_24850</name>
</gene>
<dbReference type="Proteomes" id="UP000272140">
    <property type="component" value="Unassembled WGS sequence"/>
</dbReference>
<dbReference type="Gene3D" id="1.10.287.470">
    <property type="entry name" value="Helix hairpin bin"/>
    <property type="match status" value="1"/>
</dbReference>
<evidence type="ECO:0000259" key="4">
    <source>
        <dbReference type="Pfam" id="PF25917"/>
    </source>
</evidence>
<dbReference type="Gene3D" id="2.40.50.100">
    <property type="match status" value="1"/>
</dbReference>
<dbReference type="Gene3D" id="2.40.30.170">
    <property type="match status" value="1"/>
</dbReference>
<dbReference type="Pfam" id="PF25917">
    <property type="entry name" value="BSH_RND"/>
    <property type="match status" value="1"/>
</dbReference>
<evidence type="ECO:0000256" key="1">
    <source>
        <dbReference type="ARBA" id="ARBA00009477"/>
    </source>
</evidence>
<accession>A0A427NIQ5</accession>
<proteinExistence type="inferred from homology"/>
<evidence type="ECO:0000256" key="2">
    <source>
        <dbReference type="SAM" id="MobiDB-lite"/>
    </source>
</evidence>
<dbReference type="InterPro" id="IPR058792">
    <property type="entry name" value="Beta-barrel_RND_2"/>
</dbReference>
<sequence length="382" mass="39996">MSTAAISRTKPIVISVVGLVIVFGLLYAWRAVRSGGAEQQAMPPMPVSTIRAEPRSVADEWQAVGSLQAVHEVLLAPDTSGRVTAVNFDAGQSVKEGAVLIQLYDAPEQADRAAAVAKADFAQLQLRRSQALAPTGAEPRELLEQHMADAAQTAAAVRQLDARIQQKSIRAPFSGRLGIRRINLGQYLNAGDAIATLTQLDPLYVNFTLPQQDMSRLTSGAPVQVTVDAVPGRVFTARISAIEPRIDGETRNVAVQALLPNTDRLLKPGMYVTARLVLPATTDNIVLPLTAIQTSASGDSVVVVKGADAQGVGKAVAVPVITGRRLGEEVLVSQGVKPGDIVVMAGQNRLPPGAIVKINSTPPSATATPDAPAVVSSSASAR</sequence>
<dbReference type="Gene3D" id="2.40.420.20">
    <property type="match status" value="1"/>
</dbReference>
<dbReference type="AlphaFoldDB" id="A0A427NIQ5"/>
<dbReference type="InterPro" id="IPR058625">
    <property type="entry name" value="MdtA-like_BSH"/>
</dbReference>
<evidence type="ECO:0000259" key="5">
    <source>
        <dbReference type="Pfam" id="PF25954"/>
    </source>
</evidence>
<dbReference type="EMBL" id="RKIO01000004">
    <property type="protein sequence ID" value="RSC02645.1"/>
    <property type="molecule type" value="Genomic_DNA"/>
</dbReference>
<dbReference type="InterPro" id="IPR006143">
    <property type="entry name" value="RND_pump_MFP"/>
</dbReference>
<protein>
    <submittedName>
        <fullName evidence="6">Efflux RND transporter periplasmic adaptor subunit</fullName>
    </submittedName>
</protein>
<feature type="region of interest" description="Disordered" evidence="2">
    <location>
        <begin position="360"/>
        <end position="382"/>
    </location>
</feature>
<feature type="domain" description="CusB-like beta-barrel" evidence="5">
    <location>
        <begin position="204"/>
        <end position="276"/>
    </location>
</feature>
<dbReference type="SUPFAM" id="SSF111369">
    <property type="entry name" value="HlyD-like secretion proteins"/>
    <property type="match status" value="1"/>
</dbReference>
<name>A0A427NIQ5_9BURK</name>
<evidence type="ECO:0000256" key="3">
    <source>
        <dbReference type="SAM" id="Phobius"/>
    </source>
</evidence>
<dbReference type="Pfam" id="PF25954">
    <property type="entry name" value="Beta-barrel_RND_2"/>
    <property type="match status" value="1"/>
</dbReference>
<reference evidence="7" key="1">
    <citation type="submission" date="2018-11" db="EMBL/GenBank/DDBJ databases">
        <title>FDA dAtabase for Regulatory Grade micrObial Sequences (FDA-ARGOS): Supporting development and validation of Infectious Disease Dx tests.</title>
        <authorList>
            <person name="Goldberg B."/>
            <person name="Campos J."/>
            <person name="Tallon L."/>
            <person name="Sadzewicz L."/>
            <person name="Zhao X."/>
            <person name="Vavikolanu K."/>
            <person name="Mehta A."/>
            <person name="Aluvathingal J."/>
            <person name="Nadendla S."/>
            <person name="Geyer C."/>
            <person name="Nandy P."/>
            <person name="Yan Y."/>
            <person name="Sichtig H."/>
        </authorList>
    </citation>
    <scope>NUCLEOTIDE SEQUENCE [LARGE SCALE GENOMIC DNA]</scope>
    <source>
        <strain evidence="7">FDAARGOS_544</strain>
    </source>
</reference>
<keyword evidence="3" id="KW-1133">Transmembrane helix</keyword>
<dbReference type="NCBIfam" id="TIGR01730">
    <property type="entry name" value="RND_mfp"/>
    <property type="match status" value="1"/>
</dbReference>
<feature type="domain" description="Multidrug resistance protein MdtA-like barrel-sandwich hybrid" evidence="4">
    <location>
        <begin position="75"/>
        <end position="198"/>
    </location>
</feature>
<dbReference type="GO" id="GO:1990281">
    <property type="term" value="C:efflux pump complex"/>
    <property type="evidence" value="ECO:0007669"/>
    <property type="project" value="TreeGrafter"/>
</dbReference>
<keyword evidence="3" id="KW-0812">Transmembrane</keyword>
<feature type="transmembrane region" description="Helical" evidence="3">
    <location>
        <begin position="12"/>
        <end position="29"/>
    </location>
</feature>
<evidence type="ECO:0000313" key="6">
    <source>
        <dbReference type="EMBL" id="RSC02645.1"/>
    </source>
</evidence>
<comment type="caution">
    <text evidence="6">The sequence shown here is derived from an EMBL/GenBank/DDBJ whole genome shotgun (WGS) entry which is preliminary data.</text>
</comment>
<evidence type="ECO:0000313" key="7">
    <source>
        <dbReference type="Proteomes" id="UP000272140"/>
    </source>
</evidence>
<dbReference type="GO" id="GO:0015562">
    <property type="term" value="F:efflux transmembrane transporter activity"/>
    <property type="evidence" value="ECO:0007669"/>
    <property type="project" value="TreeGrafter"/>
</dbReference>
<comment type="similarity">
    <text evidence="1">Belongs to the membrane fusion protein (MFP) (TC 8.A.1) family.</text>
</comment>
<keyword evidence="3" id="KW-0472">Membrane</keyword>
<dbReference type="PANTHER" id="PTHR30469:SF29">
    <property type="entry name" value="BLR2860 PROTEIN"/>
    <property type="match status" value="1"/>
</dbReference>
<dbReference type="PANTHER" id="PTHR30469">
    <property type="entry name" value="MULTIDRUG RESISTANCE PROTEIN MDTA"/>
    <property type="match status" value="1"/>
</dbReference>
<dbReference type="RefSeq" id="WP_078041155.1">
    <property type="nucleotide sequence ID" value="NZ_CP017239.1"/>
</dbReference>